<accession>A0A0D1YCY6</accession>
<dbReference type="STRING" id="253628.A0A0D1YCY6"/>
<comment type="cofactor">
    <cofactor evidence="1">
        <name>Zn(2+)</name>
        <dbReference type="ChEBI" id="CHEBI:29105"/>
    </cofactor>
    <text evidence="1">Binds 2 Zn(2+) ions per subunit. One is catalytic and the other provides a structural contribution.</text>
</comment>
<dbReference type="RefSeq" id="XP_016208381.1">
    <property type="nucleotide sequence ID" value="XM_016363785.1"/>
</dbReference>
<dbReference type="GO" id="GO:0006096">
    <property type="term" value="P:glycolytic process"/>
    <property type="evidence" value="ECO:0007669"/>
    <property type="project" value="UniProtKB-UniPathway"/>
</dbReference>
<evidence type="ECO:0000256" key="2">
    <source>
        <dbReference type="SAM" id="MobiDB-lite"/>
    </source>
</evidence>
<dbReference type="PANTHER" id="PTHR30304:SF0">
    <property type="entry name" value="D-TAGATOSE-1,6-BISPHOSPHATE ALDOLASE SUBUNIT GATY-RELATED"/>
    <property type="match status" value="1"/>
</dbReference>
<evidence type="ECO:0000313" key="3">
    <source>
        <dbReference type="EMBL" id="KIV98511.1"/>
    </source>
</evidence>
<dbReference type="EMBL" id="KN847650">
    <property type="protein sequence ID" value="KIV98511.1"/>
    <property type="molecule type" value="Genomic_DNA"/>
</dbReference>
<dbReference type="InterPro" id="IPR000771">
    <property type="entry name" value="FBA_II"/>
</dbReference>
<dbReference type="Gene3D" id="3.20.20.70">
    <property type="entry name" value="Aldolase class I"/>
    <property type="match status" value="1"/>
</dbReference>
<dbReference type="InterPro" id="IPR050246">
    <property type="entry name" value="Class_II_FBP_aldolase"/>
</dbReference>
<evidence type="ECO:0000256" key="1">
    <source>
        <dbReference type="RuleBase" id="RU366023"/>
    </source>
</evidence>
<comment type="catalytic activity">
    <reaction evidence="1">
        <text>beta-D-fructose 1,6-bisphosphate = D-glyceraldehyde 3-phosphate + dihydroxyacetone phosphate</text>
        <dbReference type="Rhea" id="RHEA:14729"/>
        <dbReference type="ChEBI" id="CHEBI:32966"/>
        <dbReference type="ChEBI" id="CHEBI:57642"/>
        <dbReference type="ChEBI" id="CHEBI:59776"/>
        <dbReference type="EC" id="4.1.2.13"/>
    </reaction>
</comment>
<dbReference type="PANTHER" id="PTHR30304">
    <property type="entry name" value="D-TAGATOSE-1,6-BISPHOSPHATE ALDOLASE"/>
    <property type="match status" value="1"/>
</dbReference>
<organism evidence="3 4">
    <name type="scientific">Verruconis gallopava</name>
    <dbReference type="NCBI Taxonomy" id="253628"/>
    <lineage>
        <taxon>Eukaryota</taxon>
        <taxon>Fungi</taxon>
        <taxon>Dikarya</taxon>
        <taxon>Ascomycota</taxon>
        <taxon>Pezizomycotina</taxon>
        <taxon>Dothideomycetes</taxon>
        <taxon>Pleosporomycetidae</taxon>
        <taxon>Venturiales</taxon>
        <taxon>Sympoventuriaceae</taxon>
        <taxon>Verruconis</taxon>
    </lineage>
</organism>
<keyword evidence="1" id="KW-0862">Zinc</keyword>
<dbReference type="Pfam" id="PF01116">
    <property type="entry name" value="F_bP_aldolase"/>
    <property type="match status" value="1"/>
</dbReference>
<dbReference type="OrthoDB" id="2558351at2759"/>
<dbReference type="AlphaFoldDB" id="A0A0D1YCY6"/>
<reference evidence="3 4" key="1">
    <citation type="submission" date="2015-01" db="EMBL/GenBank/DDBJ databases">
        <title>The Genome Sequence of Ochroconis gallopava CBS43764.</title>
        <authorList>
            <consortium name="The Broad Institute Genomics Platform"/>
            <person name="Cuomo C."/>
            <person name="de Hoog S."/>
            <person name="Gorbushina A."/>
            <person name="Stielow B."/>
            <person name="Teixiera M."/>
            <person name="Abouelleil A."/>
            <person name="Chapman S.B."/>
            <person name="Priest M."/>
            <person name="Young S.K."/>
            <person name="Wortman J."/>
            <person name="Nusbaum C."/>
            <person name="Birren B."/>
        </authorList>
    </citation>
    <scope>NUCLEOTIDE SEQUENCE [LARGE SCALE GENOMIC DNA]</scope>
    <source>
        <strain evidence="3 4">CBS 43764</strain>
    </source>
</reference>
<dbReference type="SUPFAM" id="SSF51569">
    <property type="entry name" value="Aldolase"/>
    <property type="match status" value="1"/>
</dbReference>
<protein>
    <recommendedName>
        <fullName evidence="1">Fructose-bisphosphate aldolase</fullName>
        <shortName evidence="1">FBP aldolase</shortName>
        <ecNumber evidence="1">4.1.2.13</ecNumber>
    </recommendedName>
</protein>
<dbReference type="HOGENOM" id="CLU_040088_4_2_1"/>
<dbReference type="InterPro" id="IPR013785">
    <property type="entry name" value="Aldolase_TIM"/>
</dbReference>
<gene>
    <name evidence="3" type="ORF">PV09_09676</name>
</gene>
<comment type="similarity">
    <text evidence="1">Belongs to the class II fructose-bisphosphate aldolase family.</text>
</comment>
<evidence type="ECO:0000313" key="4">
    <source>
        <dbReference type="Proteomes" id="UP000053259"/>
    </source>
</evidence>
<dbReference type="GO" id="GO:0004332">
    <property type="term" value="F:fructose-bisphosphate aldolase activity"/>
    <property type="evidence" value="ECO:0007669"/>
    <property type="project" value="UniProtKB-EC"/>
</dbReference>
<dbReference type="GO" id="GO:0008270">
    <property type="term" value="F:zinc ion binding"/>
    <property type="evidence" value="ECO:0007669"/>
    <property type="project" value="UniProtKB-UniRule"/>
</dbReference>
<proteinExistence type="inferred from homology"/>
<keyword evidence="1" id="KW-0479">Metal-binding</keyword>
<keyword evidence="1" id="KW-0324">Glycolysis</keyword>
<dbReference type="GeneID" id="27317649"/>
<dbReference type="UniPathway" id="UPA00109">
    <property type="reaction ID" value="UER00183"/>
</dbReference>
<keyword evidence="1" id="KW-0456">Lyase</keyword>
<sequence>MPAQKDWRSQNRHLQILKAAKKGRYGVMAAIAYNIEQILANAAVQKSAVPISIHLDHAQDENLIKRAAKLPFDSIMVDMLHYEKDVNLAKTAELAAYLQDRGIATEAESGRIEGGEEGVMDTAGLESVKTTVEEAEQQ</sequence>
<comment type="pathway">
    <text evidence="1">Carbohydrate degradation; glycolysis; D-glyceraldehyde 3-phosphate and glycerone phosphate from D-glucose: step 4/4.</text>
</comment>
<name>A0A0D1YCY6_9PEZI</name>
<comment type="function">
    <text evidence="1">Catalyzes the aldol condensation of dihydroxyacetone phosphate (DHAP or glycerone-phosphate) with glyceraldehyde 3-phosphate (G3P) to form fructose 1,6-bisphosphate (FBP) in gluconeogenesis and the reverse reaction in glycolysis.</text>
</comment>
<dbReference type="Proteomes" id="UP000053259">
    <property type="component" value="Unassembled WGS sequence"/>
</dbReference>
<keyword evidence="4" id="KW-1185">Reference proteome</keyword>
<dbReference type="InParanoid" id="A0A0D1YCY6"/>
<dbReference type="EC" id="4.1.2.13" evidence="1"/>
<feature type="region of interest" description="Disordered" evidence="2">
    <location>
        <begin position="107"/>
        <end position="138"/>
    </location>
</feature>
<dbReference type="VEuPathDB" id="FungiDB:PV09_09676"/>